<dbReference type="NCBIfam" id="NF040713">
    <property type="entry name" value="ZapE"/>
    <property type="match status" value="1"/>
</dbReference>
<evidence type="ECO:0000313" key="3">
    <source>
        <dbReference type="EMBL" id="GAA5096432.1"/>
    </source>
</evidence>
<organism evidence="3 4">
    <name type="scientific">Bartonella acomydis</name>
    <dbReference type="NCBI Taxonomy" id="686234"/>
    <lineage>
        <taxon>Bacteria</taxon>
        <taxon>Pseudomonadati</taxon>
        <taxon>Pseudomonadota</taxon>
        <taxon>Alphaproteobacteria</taxon>
        <taxon>Hyphomicrobiales</taxon>
        <taxon>Bartonellaceae</taxon>
        <taxon>Bartonella</taxon>
    </lineage>
</organism>
<dbReference type="PANTHER" id="PTHR12169">
    <property type="entry name" value="ATPASE N2B"/>
    <property type="match status" value="1"/>
</dbReference>
<keyword evidence="1" id="KW-0547">Nucleotide-binding</keyword>
<dbReference type="PANTHER" id="PTHR12169:SF6">
    <property type="entry name" value="AFG1-LIKE ATPASE"/>
    <property type="match status" value="1"/>
</dbReference>
<dbReference type="InterPro" id="IPR005654">
    <property type="entry name" value="ATPase_AFG1-like"/>
</dbReference>
<gene>
    <name evidence="3" type="primary">zapE</name>
    <name evidence="3" type="ORF">GCM10023260_05340</name>
</gene>
<sequence>MILVSTRYKELVYEGEISFDPAQLALTEHFDHLLQEIAKQSTTRPLAFGHFFKRKKQTFTSVSGQGNGSFQGLYIYGEVGRGKTMLMDLFFSCLPQERKKRAHFNDFMTDIHERINIYRRASTYTKTGQDNPILAVAEDLAREAKVLCFDEFTVTDIADAMILGRFVTALFERGVFFVATSNVAPDNLYYNGLNRELFLPFIQTLKAHSRVINLNAKTDYRFEKLNLQHVYITPLGKRANECMDQAWALVLNGQKETSDELFIKGRFISIPRVGAGCARFDYQDLCAKPLAAAEYLALGERYHTIFVDNVPVMDDTCRNETKRFILLIDVLYERHIRLFMSAAAKLENLYQGCAQTSETFEFQRTQSRLFEMQSQDYFKIWAKRFLNSKEKI</sequence>
<evidence type="ECO:0000313" key="4">
    <source>
        <dbReference type="Proteomes" id="UP001501525"/>
    </source>
</evidence>
<keyword evidence="4" id="KW-1185">Reference proteome</keyword>
<dbReference type="InterPro" id="IPR027417">
    <property type="entry name" value="P-loop_NTPase"/>
</dbReference>
<keyword evidence="2" id="KW-0067">ATP-binding</keyword>
<dbReference type="GO" id="GO:0051301">
    <property type="term" value="P:cell division"/>
    <property type="evidence" value="ECO:0007669"/>
    <property type="project" value="UniProtKB-KW"/>
</dbReference>
<reference evidence="4" key="1">
    <citation type="journal article" date="2019" name="Int. J. Syst. Evol. Microbiol.">
        <title>The Global Catalogue of Microorganisms (GCM) 10K type strain sequencing project: providing services to taxonomists for standard genome sequencing and annotation.</title>
        <authorList>
            <consortium name="The Broad Institute Genomics Platform"/>
            <consortium name="The Broad Institute Genome Sequencing Center for Infectious Disease"/>
            <person name="Wu L."/>
            <person name="Ma J."/>
        </authorList>
    </citation>
    <scope>NUCLEOTIDE SEQUENCE [LARGE SCALE GENOMIC DNA]</scope>
    <source>
        <strain evidence="4">JCM 17706</strain>
    </source>
</reference>
<comment type="caution">
    <text evidence="3">The sequence shown here is derived from an EMBL/GenBank/DDBJ whole genome shotgun (WGS) entry which is preliminary data.</text>
</comment>
<accession>A0ABP9MGV6</accession>
<evidence type="ECO:0000256" key="2">
    <source>
        <dbReference type="ARBA" id="ARBA00022840"/>
    </source>
</evidence>
<dbReference type="Proteomes" id="UP001501525">
    <property type="component" value="Unassembled WGS sequence"/>
</dbReference>
<evidence type="ECO:0000256" key="1">
    <source>
        <dbReference type="ARBA" id="ARBA00022741"/>
    </source>
</evidence>
<dbReference type="RefSeq" id="WP_345096444.1">
    <property type="nucleotide sequence ID" value="NZ_BAABIY010000012.1"/>
</dbReference>
<proteinExistence type="predicted"/>
<name>A0ABP9MGV6_9HYPH</name>
<dbReference type="Pfam" id="PF03969">
    <property type="entry name" value="AFG1_ATPase"/>
    <property type="match status" value="1"/>
</dbReference>
<dbReference type="Gene3D" id="3.40.50.300">
    <property type="entry name" value="P-loop containing nucleotide triphosphate hydrolases"/>
    <property type="match status" value="1"/>
</dbReference>
<dbReference type="EMBL" id="BAABIY010000012">
    <property type="protein sequence ID" value="GAA5096432.1"/>
    <property type="molecule type" value="Genomic_DNA"/>
</dbReference>
<protein>
    <submittedName>
        <fullName evidence="3">Cell division protein ZapE</fullName>
    </submittedName>
</protein>
<keyword evidence="3" id="KW-0131">Cell cycle</keyword>
<keyword evidence="3" id="KW-0132">Cell division</keyword>
<dbReference type="SUPFAM" id="SSF52540">
    <property type="entry name" value="P-loop containing nucleoside triphosphate hydrolases"/>
    <property type="match status" value="1"/>
</dbReference>